<keyword evidence="4 8" id="KW-1003">Cell membrane</keyword>
<evidence type="ECO:0000256" key="3">
    <source>
        <dbReference type="ARBA" id="ARBA00022448"/>
    </source>
</evidence>
<reference evidence="10 11" key="1">
    <citation type="journal article" date="2020" name="Microorganisms">
        <title>Osmotic Adaptation and Compatible Solute Biosynthesis of Phototrophic Bacteria as Revealed from Genome Analyses.</title>
        <authorList>
            <person name="Imhoff J.F."/>
            <person name="Rahn T."/>
            <person name="Kunzel S."/>
            <person name="Keller A."/>
            <person name="Neulinger S.C."/>
        </authorList>
    </citation>
    <scope>NUCLEOTIDE SEQUENCE [LARGE SCALE GENOMIC DNA]</scope>
    <source>
        <strain evidence="10 11">DSM 15382</strain>
    </source>
</reference>
<dbReference type="InterPro" id="IPR052017">
    <property type="entry name" value="TSUP"/>
</dbReference>
<proteinExistence type="inferred from homology"/>
<accession>A0ABS1D0X1</accession>
<keyword evidence="5 8" id="KW-0812">Transmembrane</keyword>
<evidence type="ECO:0000256" key="4">
    <source>
        <dbReference type="ARBA" id="ARBA00022475"/>
    </source>
</evidence>
<dbReference type="Pfam" id="PF01925">
    <property type="entry name" value="TauE"/>
    <property type="match status" value="1"/>
</dbReference>
<keyword evidence="3" id="KW-0813">Transport</keyword>
<dbReference type="PANTHER" id="PTHR30269">
    <property type="entry name" value="TRANSMEMBRANE PROTEIN YFCA"/>
    <property type="match status" value="1"/>
</dbReference>
<feature type="compositionally biased region" description="Basic and acidic residues" evidence="9">
    <location>
        <begin position="1"/>
        <end position="19"/>
    </location>
</feature>
<comment type="similarity">
    <text evidence="2 8">Belongs to the 4-toluene sulfonate uptake permease (TSUP) (TC 2.A.102) family.</text>
</comment>
<keyword evidence="7 8" id="KW-0472">Membrane</keyword>
<evidence type="ECO:0000256" key="8">
    <source>
        <dbReference type="RuleBase" id="RU363041"/>
    </source>
</evidence>
<feature type="transmembrane region" description="Helical" evidence="8">
    <location>
        <begin position="273"/>
        <end position="292"/>
    </location>
</feature>
<organism evidence="10 11">
    <name type="scientific">Paracraurococcus ruber</name>
    <dbReference type="NCBI Taxonomy" id="77675"/>
    <lineage>
        <taxon>Bacteria</taxon>
        <taxon>Pseudomonadati</taxon>
        <taxon>Pseudomonadota</taxon>
        <taxon>Alphaproteobacteria</taxon>
        <taxon>Acetobacterales</taxon>
        <taxon>Roseomonadaceae</taxon>
        <taxon>Paracraurococcus</taxon>
    </lineage>
</organism>
<feature type="transmembrane region" description="Helical" evidence="8">
    <location>
        <begin position="109"/>
        <end position="134"/>
    </location>
</feature>
<gene>
    <name evidence="10" type="ORF">CKO45_19685</name>
</gene>
<feature type="transmembrane region" description="Helical" evidence="8">
    <location>
        <begin position="202"/>
        <end position="220"/>
    </location>
</feature>
<feature type="transmembrane region" description="Helical" evidence="8">
    <location>
        <begin position="240"/>
        <end position="261"/>
    </location>
</feature>
<feature type="region of interest" description="Disordered" evidence="9">
    <location>
        <begin position="1"/>
        <end position="71"/>
    </location>
</feature>
<comment type="subcellular location">
    <subcellularLocation>
        <location evidence="1 8">Cell membrane</location>
        <topology evidence="1 8">Multi-pass membrane protein</topology>
    </subcellularLocation>
</comment>
<name>A0ABS1D0X1_9PROT</name>
<evidence type="ECO:0000256" key="5">
    <source>
        <dbReference type="ARBA" id="ARBA00022692"/>
    </source>
</evidence>
<evidence type="ECO:0000256" key="7">
    <source>
        <dbReference type="ARBA" id="ARBA00023136"/>
    </source>
</evidence>
<dbReference type="EMBL" id="NRSG01000179">
    <property type="protein sequence ID" value="MBK1660450.1"/>
    <property type="molecule type" value="Genomic_DNA"/>
</dbReference>
<evidence type="ECO:0000256" key="6">
    <source>
        <dbReference type="ARBA" id="ARBA00022989"/>
    </source>
</evidence>
<evidence type="ECO:0000256" key="1">
    <source>
        <dbReference type="ARBA" id="ARBA00004651"/>
    </source>
</evidence>
<comment type="caution">
    <text evidence="10">The sequence shown here is derived from an EMBL/GenBank/DDBJ whole genome shotgun (WGS) entry which is preliminary data.</text>
</comment>
<keyword evidence="11" id="KW-1185">Reference proteome</keyword>
<feature type="compositionally biased region" description="Basic residues" evidence="9">
    <location>
        <begin position="20"/>
        <end position="32"/>
    </location>
</feature>
<dbReference type="PANTHER" id="PTHR30269:SF0">
    <property type="entry name" value="MEMBRANE TRANSPORTER PROTEIN YFCA-RELATED"/>
    <property type="match status" value="1"/>
</dbReference>
<feature type="transmembrane region" description="Helical" evidence="8">
    <location>
        <begin position="298"/>
        <end position="314"/>
    </location>
</feature>
<sequence length="348" mass="35958">MRRPTWRGDRRDAAPDAARRPVRQGRRTRRSGRRDARSGRPTASSDPERTPGCRGHGEAAAPQRALPGDVLDTPSAAWRRADAVLDAADGISGASVHPHQRNPSRMLDLVLILLAGIAGGLANALAGGGSLLTFPAFLAAGLPPVTANATNAVAAWPGHVVAAWAERERVPALLAAHRAEFLRMAAGGLVGALLLLAGGDRVFLPLVPPLLGLATLAFALRRHLARGARALAHPVPGLLLALYGGYFGAGLGVMVMAWVAAREPGLAPAEANLRKNLLATSATTAGILLLVAAGTVDWPAALVGLAGAVLGGWLGGRAARLLPPAWIGRIVIATGTLLTLGYAHRIYL</sequence>
<evidence type="ECO:0000313" key="10">
    <source>
        <dbReference type="EMBL" id="MBK1660450.1"/>
    </source>
</evidence>
<evidence type="ECO:0000256" key="2">
    <source>
        <dbReference type="ARBA" id="ARBA00009142"/>
    </source>
</evidence>
<protein>
    <recommendedName>
        <fullName evidence="8">Probable membrane transporter protein</fullName>
    </recommendedName>
</protein>
<evidence type="ECO:0000256" key="9">
    <source>
        <dbReference type="SAM" id="MobiDB-lite"/>
    </source>
</evidence>
<evidence type="ECO:0000313" key="11">
    <source>
        <dbReference type="Proteomes" id="UP000697995"/>
    </source>
</evidence>
<feature type="compositionally biased region" description="Basic and acidic residues" evidence="9">
    <location>
        <begin position="46"/>
        <end position="57"/>
    </location>
</feature>
<feature type="transmembrane region" description="Helical" evidence="8">
    <location>
        <begin position="326"/>
        <end position="347"/>
    </location>
</feature>
<keyword evidence="6 8" id="KW-1133">Transmembrane helix</keyword>
<dbReference type="Proteomes" id="UP000697995">
    <property type="component" value="Unassembled WGS sequence"/>
</dbReference>
<dbReference type="InterPro" id="IPR002781">
    <property type="entry name" value="TM_pro_TauE-like"/>
</dbReference>